<sequence>MGSELIYKYNTIINVKLYTTKQYKKELSEIVQDQLQRVNIIDIADMDISEYGFKKCSLIEVADKKINKIEKTNKDEINKINEEIGIVYEEIDEEIDETGEVNGETEEIENLIDE</sequence>
<dbReference type="Proteomes" id="UP000789702">
    <property type="component" value="Unassembled WGS sequence"/>
</dbReference>
<comment type="caution">
    <text evidence="1">The sequence shown here is derived from an EMBL/GenBank/DDBJ whole genome shotgun (WGS) entry which is preliminary data.</text>
</comment>
<dbReference type="EMBL" id="CAJVPU010001190">
    <property type="protein sequence ID" value="CAG8473807.1"/>
    <property type="molecule type" value="Genomic_DNA"/>
</dbReference>
<reference evidence="1" key="1">
    <citation type="submission" date="2021-06" db="EMBL/GenBank/DDBJ databases">
        <authorList>
            <person name="Kallberg Y."/>
            <person name="Tangrot J."/>
            <person name="Rosling A."/>
        </authorList>
    </citation>
    <scope>NUCLEOTIDE SEQUENCE</scope>
    <source>
        <strain evidence="1">IL203A</strain>
    </source>
</reference>
<evidence type="ECO:0000313" key="1">
    <source>
        <dbReference type="EMBL" id="CAG8473807.1"/>
    </source>
</evidence>
<name>A0ACA9KHI3_9GLOM</name>
<keyword evidence="2" id="KW-1185">Reference proteome</keyword>
<organism evidence="1 2">
    <name type="scientific">Dentiscutata heterogama</name>
    <dbReference type="NCBI Taxonomy" id="1316150"/>
    <lineage>
        <taxon>Eukaryota</taxon>
        <taxon>Fungi</taxon>
        <taxon>Fungi incertae sedis</taxon>
        <taxon>Mucoromycota</taxon>
        <taxon>Glomeromycotina</taxon>
        <taxon>Glomeromycetes</taxon>
        <taxon>Diversisporales</taxon>
        <taxon>Gigasporaceae</taxon>
        <taxon>Dentiscutata</taxon>
    </lineage>
</organism>
<protein>
    <submittedName>
        <fullName evidence="1">13355_t:CDS:1</fullName>
    </submittedName>
</protein>
<evidence type="ECO:0000313" key="2">
    <source>
        <dbReference type="Proteomes" id="UP000789702"/>
    </source>
</evidence>
<accession>A0ACA9KHI3</accession>
<gene>
    <name evidence="1" type="ORF">DHETER_LOCUS1834</name>
</gene>
<feature type="non-terminal residue" evidence="1">
    <location>
        <position position="114"/>
    </location>
</feature>
<proteinExistence type="predicted"/>